<keyword evidence="1" id="KW-1133">Transmembrane helix</keyword>
<feature type="transmembrane region" description="Helical" evidence="1">
    <location>
        <begin position="303"/>
        <end position="325"/>
    </location>
</feature>
<reference evidence="2 3" key="1">
    <citation type="submission" date="2016-03" db="EMBL/GenBank/DDBJ databases">
        <title>Genome sequence of Pontibacter sp. nov., of the family cytophagaceae, isolated from marine sediment of the Yellow Sea, China.</title>
        <authorList>
            <person name="Zhang G."/>
            <person name="Zhang R."/>
        </authorList>
    </citation>
    <scope>NUCLEOTIDE SEQUENCE [LARGE SCALE GENOMIC DNA]</scope>
    <source>
        <strain evidence="2 3">S10-8</strain>
    </source>
</reference>
<keyword evidence="1" id="KW-0472">Membrane</keyword>
<feature type="transmembrane region" description="Helical" evidence="1">
    <location>
        <begin position="6"/>
        <end position="28"/>
    </location>
</feature>
<dbReference type="InterPro" id="IPR008537">
    <property type="entry name" value="DUF819"/>
</dbReference>
<feature type="transmembrane region" description="Helical" evidence="1">
    <location>
        <begin position="331"/>
        <end position="350"/>
    </location>
</feature>
<gene>
    <name evidence="2" type="ORF">A3841_19015</name>
</gene>
<proteinExistence type="predicted"/>
<dbReference type="OrthoDB" id="653763at2"/>
<dbReference type="PRINTS" id="PR00173">
    <property type="entry name" value="EDTRNSPORT"/>
</dbReference>
<evidence type="ECO:0008006" key="4">
    <source>
        <dbReference type="Google" id="ProtNLM"/>
    </source>
</evidence>
<feature type="transmembrane region" description="Helical" evidence="1">
    <location>
        <begin position="170"/>
        <end position="192"/>
    </location>
</feature>
<evidence type="ECO:0000256" key="1">
    <source>
        <dbReference type="SAM" id="Phobius"/>
    </source>
</evidence>
<feature type="transmembrane region" description="Helical" evidence="1">
    <location>
        <begin position="234"/>
        <end position="258"/>
    </location>
</feature>
<name>A0A1Q5PE31_9BACT</name>
<organism evidence="2 3">
    <name type="scientific">Pontibacter flavimaris</name>
    <dbReference type="NCBI Taxonomy" id="1797110"/>
    <lineage>
        <taxon>Bacteria</taxon>
        <taxon>Pseudomonadati</taxon>
        <taxon>Bacteroidota</taxon>
        <taxon>Cytophagia</taxon>
        <taxon>Cytophagales</taxon>
        <taxon>Hymenobacteraceae</taxon>
        <taxon>Pontibacter</taxon>
    </lineage>
</organism>
<protein>
    <recommendedName>
        <fullName evidence="4">DUF819 family protein</fullName>
    </recommendedName>
</protein>
<keyword evidence="1" id="KW-0812">Transmembrane</keyword>
<feature type="transmembrane region" description="Helical" evidence="1">
    <location>
        <begin position="357"/>
        <end position="378"/>
    </location>
</feature>
<dbReference type="Proteomes" id="UP000186551">
    <property type="component" value="Unassembled WGS sequence"/>
</dbReference>
<dbReference type="RefSeq" id="WP_073852505.1">
    <property type="nucleotide sequence ID" value="NZ_LVWA01000005.1"/>
</dbReference>
<feature type="transmembrane region" description="Helical" evidence="1">
    <location>
        <begin position="69"/>
        <end position="90"/>
    </location>
</feature>
<dbReference type="Pfam" id="PF05684">
    <property type="entry name" value="DUF819"/>
    <property type="match status" value="1"/>
</dbReference>
<dbReference type="AlphaFoldDB" id="A0A1Q5PE31"/>
<dbReference type="PANTHER" id="PTHR34289:SF8">
    <property type="entry name" value="DUF819 DOMAIN-CONTAINING PROTEIN"/>
    <property type="match status" value="1"/>
</dbReference>
<dbReference type="PANTHER" id="PTHR34289">
    <property type="entry name" value="PROTEIN, PUTATIVE (DUF819)-RELATED"/>
    <property type="match status" value="1"/>
</dbReference>
<comment type="caution">
    <text evidence="2">The sequence shown here is derived from an EMBL/GenBank/DDBJ whole genome shotgun (WGS) entry which is preliminary data.</text>
</comment>
<feature type="transmembrane region" description="Helical" evidence="1">
    <location>
        <begin position="40"/>
        <end position="63"/>
    </location>
</feature>
<accession>A0A1Q5PE31</accession>
<keyword evidence="3" id="KW-1185">Reference proteome</keyword>
<evidence type="ECO:0000313" key="2">
    <source>
        <dbReference type="EMBL" id="OKL40402.1"/>
    </source>
</evidence>
<dbReference type="STRING" id="1797110.A3841_19015"/>
<sequence length="419" mass="45429">MTETSAPLITNEAVVLGILLVILAAVFHTSSSTNRFWMKFYKLIPSLLLCYFLPALLNTFNIISGDSSQLYFVASRFFLPASLILLTISIDFKSLRMLGSKAVIMFFAGTLGVILGGPLALFLVGSIFPDVLYTGDDEVWKGLSTIAGSWIGGGANQAAMLEVFGASKDAFGQMIAVDVLVANVWMGFLLYFSQKPEKIDKLLNADSRPIRELEERLEGLQAGKHKMPTVTSTMVILGVAFGFTGLSHFLADIIAPYFAENFPELETYSITSGFFWLVIIATTAGLLLSFTKARDLEGFGASRFGSIFLYFLVATIGMSMDLGAVLDNPKLFLVGAFWITFHILFMLVVARMIRAPFFYVAVGSQANIGGAASAPIVAAAFNRYLAPVGVLLAVLGYAVGTYGAYISGLILRYVWNLLA</sequence>
<feature type="transmembrane region" description="Helical" evidence="1">
    <location>
        <begin position="384"/>
        <end position="411"/>
    </location>
</feature>
<dbReference type="EMBL" id="LVWA01000005">
    <property type="protein sequence ID" value="OKL40402.1"/>
    <property type="molecule type" value="Genomic_DNA"/>
</dbReference>
<feature type="transmembrane region" description="Helical" evidence="1">
    <location>
        <begin position="270"/>
        <end position="291"/>
    </location>
</feature>
<evidence type="ECO:0000313" key="3">
    <source>
        <dbReference type="Proteomes" id="UP000186551"/>
    </source>
</evidence>
<feature type="transmembrane region" description="Helical" evidence="1">
    <location>
        <begin position="102"/>
        <end position="128"/>
    </location>
</feature>